<evidence type="ECO:0000256" key="1">
    <source>
        <dbReference type="SAM" id="MobiDB-lite"/>
    </source>
</evidence>
<accession>A0AAV7WAI3</accession>
<evidence type="ECO:0000313" key="3">
    <source>
        <dbReference type="Proteomes" id="UP001066276"/>
    </source>
</evidence>
<feature type="region of interest" description="Disordered" evidence="1">
    <location>
        <begin position="64"/>
        <end position="110"/>
    </location>
</feature>
<comment type="caution">
    <text evidence="2">The sequence shown here is derived from an EMBL/GenBank/DDBJ whole genome shotgun (WGS) entry which is preliminary data.</text>
</comment>
<reference evidence="2" key="1">
    <citation type="journal article" date="2022" name="bioRxiv">
        <title>Sequencing and chromosome-scale assembly of the giantPleurodeles waltlgenome.</title>
        <authorList>
            <person name="Brown T."/>
            <person name="Elewa A."/>
            <person name="Iarovenko S."/>
            <person name="Subramanian E."/>
            <person name="Araus A.J."/>
            <person name="Petzold A."/>
            <person name="Susuki M."/>
            <person name="Suzuki K.-i.T."/>
            <person name="Hayashi T."/>
            <person name="Toyoda A."/>
            <person name="Oliveira C."/>
            <person name="Osipova E."/>
            <person name="Leigh N.D."/>
            <person name="Simon A."/>
            <person name="Yun M.H."/>
        </authorList>
    </citation>
    <scope>NUCLEOTIDE SEQUENCE</scope>
    <source>
        <strain evidence="2">20211129_DDA</strain>
        <tissue evidence="2">Liver</tissue>
    </source>
</reference>
<protein>
    <submittedName>
        <fullName evidence="2">Uncharacterized protein</fullName>
    </submittedName>
</protein>
<proteinExistence type="predicted"/>
<name>A0AAV7WAI3_PLEWA</name>
<dbReference type="AlphaFoldDB" id="A0AAV7WAI3"/>
<evidence type="ECO:0000313" key="2">
    <source>
        <dbReference type="EMBL" id="KAJ1209875.1"/>
    </source>
</evidence>
<keyword evidence="3" id="KW-1185">Reference proteome</keyword>
<gene>
    <name evidence="2" type="ORF">NDU88_005247</name>
</gene>
<dbReference type="EMBL" id="JANPWB010000002">
    <property type="protein sequence ID" value="KAJ1209875.1"/>
    <property type="molecule type" value="Genomic_DNA"/>
</dbReference>
<sequence>MPGPSCPAEPCACVPLLTPWGLPLFRCRLSMAPTGPLLVLQGPHRAREAAATCHRFSAVAPPRPRISAARWQPPGSPQPPLCSSLPLGQGSGDCSSSRSTRLRAQAGRAH</sequence>
<dbReference type="Proteomes" id="UP001066276">
    <property type="component" value="Chromosome 1_2"/>
</dbReference>
<organism evidence="2 3">
    <name type="scientific">Pleurodeles waltl</name>
    <name type="common">Iberian ribbed newt</name>
    <dbReference type="NCBI Taxonomy" id="8319"/>
    <lineage>
        <taxon>Eukaryota</taxon>
        <taxon>Metazoa</taxon>
        <taxon>Chordata</taxon>
        <taxon>Craniata</taxon>
        <taxon>Vertebrata</taxon>
        <taxon>Euteleostomi</taxon>
        <taxon>Amphibia</taxon>
        <taxon>Batrachia</taxon>
        <taxon>Caudata</taxon>
        <taxon>Salamandroidea</taxon>
        <taxon>Salamandridae</taxon>
        <taxon>Pleurodelinae</taxon>
        <taxon>Pleurodeles</taxon>
    </lineage>
</organism>